<dbReference type="PANTHER" id="PTHR23292:SF6">
    <property type="entry name" value="FI16602P1-RELATED"/>
    <property type="match status" value="1"/>
</dbReference>
<keyword evidence="11" id="KW-1185">Reference proteome</keyword>
<evidence type="ECO:0000313" key="11">
    <source>
        <dbReference type="Proteomes" id="UP000247702"/>
    </source>
</evidence>
<sequence>MSTPSKSPPPYSSETSSQQQQMNTQTAENPVQAQPIYMQPLQPQQPGVVYTTMAQPPLHPQPQPGIMYVQPQPQPHPQHVVNMIPAAPPPIVYSQYPVVVACPYCHNTVTTVVNETPGTTTYLWAFIIFLFCFPLAWVPCVLSSCLDKIHTCPTCRNVLAHVKV</sequence>
<dbReference type="PANTHER" id="PTHR23292">
    <property type="entry name" value="LIPOPOLYSACCHARIDE-INDUCED TUMOR NECROSIS FACTOR-ALPHA FACTOR"/>
    <property type="match status" value="1"/>
</dbReference>
<keyword evidence="5 7" id="KW-0472">Membrane</keyword>
<evidence type="ECO:0000256" key="6">
    <source>
        <dbReference type="SAM" id="MobiDB-lite"/>
    </source>
</evidence>
<evidence type="ECO:0000259" key="8">
    <source>
        <dbReference type="PROSITE" id="PS51837"/>
    </source>
</evidence>
<feature type="compositionally biased region" description="Low complexity" evidence="6">
    <location>
        <begin position="12"/>
        <end position="26"/>
    </location>
</feature>
<accession>A0A2Z6SC39</accession>
<proteinExistence type="inferred from homology"/>
<evidence type="ECO:0000313" key="9">
    <source>
        <dbReference type="EMBL" id="GBC08975.1"/>
    </source>
</evidence>
<keyword evidence="7" id="KW-1133">Transmembrane helix</keyword>
<evidence type="ECO:0000256" key="4">
    <source>
        <dbReference type="ARBA" id="ARBA00022833"/>
    </source>
</evidence>
<feature type="region of interest" description="Disordered" evidence="6">
    <location>
        <begin position="1"/>
        <end position="34"/>
    </location>
</feature>
<keyword evidence="3" id="KW-0479">Metal-binding</keyword>
<feature type="transmembrane region" description="Helical" evidence="7">
    <location>
        <begin position="122"/>
        <end position="142"/>
    </location>
</feature>
<organism evidence="9 11">
    <name type="scientific">Rhizophagus clarus</name>
    <dbReference type="NCBI Taxonomy" id="94130"/>
    <lineage>
        <taxon>Eukaryota</taxon>
        <taxon>Fungi</taxon>
        <taxon>Fungi incertae sedis</taxon>
        <taxon>Mucoromycota</taxon>
        <taxon>Glomeromycotina</taxon>
        <taxon>Glomeromycetes</taxon>
        <taxon>Glomerales</taxon>
        <taxon>Glomeraceae</taxon>
        <taxon>Rhizophagus</taxon>
    </lineage>
</organism>
<evidence type="ECO:0000256" key="2">
    <source>
        <dbReference type="ARBA" id="ARBA00005975"/>
    </source>
</evidence>
<dbReference type="AlphaFoldDB" id="A0A2Z6SC39"/>
<dbReference type="PROSITE" id="PS51837">
    <property type="entry name" value="LITAF"/>
    <property type="match status" value="1"/>
</dbReference>
<dbReference type="InterPro" id="IPR006629">
    <property type="entry name" value="LITAF"/>
</dbReference>
<evidence type="ECO:0000256" key="1">
    <source>
        <dbReference type="ARBA" id="ARBA00004170"/>
    </source>
</evidence>
<feature type="domain" description="LITAF" evidence="8">
    <location>
        <begin position="81"/>
        <end position="164"/>
    </location>
</feature>
<feature type="compositionally biased region" description="Pro residues" evidence="6">
    <location>
        <begin position="1"/>
        <end position="11"/>
    </location>
</feature>
<dbReference type="Proteomes" id="UP000615446">
    <property type="component" value="Unassembled WGS sequence"/>
</dbReference>
<evidence type="ECO:0000256" key="3">
    <source>
        <dbReference type="ARBA" id="ARBA00022723"/>
    </source>
</evidence>
<dbReference type="GO" id="GO:0016020">
    <property type="term" value="C:membrane"/>
    <property type="evidence" value="ECO:0007669"/>
    <property type="project" value="UniProtKB-SubCell"/>
</dbReference>
<dbReference type="OrthoDB" id="5599753at2759"/>
<dbReference type="Proteomes" id="UP000247702">
    <property type="component" value="Unassembled WGS sequence"/>
</dbReference>
<comment type="caution">
    <text evidence="9">The sequence shown here is derived from an EMBL/GenBank/DDBJ whole genome shotgun (WGS) entry which is preliminary data.</text>
</comment>
<comment type="subcellular location">
    <subcellularLocation>
        <location evidence="1">Membrane</location>
        <topology evidence="1">Peripheral membrane protein</topology>
    </subcellularLocation>
</comment>
<keyword evidence="7" id="KW-0812">Transmembrane</keyword>
<evidence type="ECO:0000313" key="10">
    <source>
        <dbReference type="EMBL" id="GES88212.1"/>
    </source>
</evidence>
<name>A0A2Z6SC39_9GLOM</name>
<gene>
    <name evidence="10" type="ORF">RCL2_001517900</name>
    <name evidence="9" type="ORF">RclHR1_08520001</name>
</gene>
<reference evidence="10" key="2">
    <citation type="submission" date="2019-10" db="EMBL/GenBank/DDBJ databases">
        <title>Conservation and host-specific expression of non-tandemly repeated heterogenous ribosome RNA gene in arbuscular mycorrhizal fungi.</title>
        <authorList>
            <person name="Maeda T."/>
            <person name="Kobayashi Y."/>
            <person name="Nakagawa T."/>
            <person name="Ezawa T."/>
            <person name="Yamaguchi K."/>
            <person name="Bino T."/>
            <person name="Nishimoto Y."/>
            <person name="Shigenobu S."/>
            <person name="Kawaguchi M."/>
        </authorList>
    </citation>
    <scope>NUCLEOTIDE SEQUENCE</scope>
    <source>
        <strain evidence="10">HR1</strain>
    </source>
</reference>
<reference evidence="9 11" key="1">
    <citation type="submission" date="2017-11" db="EMBL/GenBank/DDBJ databases">
        <title>The genome of Rhizophagus clarus HR1 reveals common genetic basis of auxotrophy among arbuscular mycorrhizal fungi.</title>
        <authorList>
            <person name="Kobayashi Y."/>
        </authorList>
    </citation>
    <scope>NUCLEOTIDE SEQUENCE [LARGE SCALE GENOMIC DNA]</scope>
    <source>
        <strain evidence="9 11">HR1</strain>
    </source>
</reference>
<dbReference type="GO" id="GO:0008270">
    <property type="term" value="F:zinc ion binding"/>
    <property type="evidence" value="ECO:0007669"/>
    <property type="project" value="TreeGrafter"/>
</dbReference>
<evidence type="ECO:0000256" key="5">
    <source>
        <dbReference type="ARBA" id="ARBA00023136"/>
    </source>
</evidence>
<dbReference type="EMBL" id="BEXD01004262">
    <property type="protein sequence ID" value="GBC08975.1"/>
    <property type="molecule type" value="Genomic_DNA"/>
</dbReference>
<dbReference type="SMART" id="SM00714">
    <property type="entry name" value="LITAF"/>
    <property type="match status" value="1"/>
</dbReference>
<dbReference type="InterPro" id="IPR037519">
    <property type="entry name" value="LITAF_fam"/>
</dbReference>
<keyword evidence="4" id="KW-0862">Zinc</keyword>
<dbReference type="EMBL" id="BLAL01000176">
    <property type="protein sequence ID" value="GES88212.1"/>
    <property type="molecule type" value="Genomic_DNA"/>
</dbReference>
<evidence type="ECO:0000256" key="7">
    <source>
        <dbReference type="SAM" id="Phobius"/>
    </source>
</evidence>
<dbReference type="Pfam" id="PF10601">
    <property type="entry name" value="zf-LITAF-like"/>
    <property type="match status" value="1"/>
</dbReference>
<comment type="similarity">
    <text evidence="2">Belongs to the CDIP1/LITAF family.</text>
</comment>
<protein>
    <submittedName>
        <fullName evidence="10">Lipopolysaccharide-induced tumor necrosis factor-alpha factor homolog</fullName>
    </submittedName>
</protein>